<evidence type="ECO:0000256" key="1">
    <source>
        <dbReference type="SAM" id="MobiDB-lite"/>
    </source>
</evidence>
<feature type="region of interest" description="Disordered" evidence="1">
    <location>
        <begin position="1"/>
        <end position="41"/>
    </location>
</feature>
<evidence type="ECO:0000313" key="2">
    <source>
        <dbReference type="EMBL" id="VEN64655.1"/>
    </source>
</evidence>
<accession>A0A653DYN1</accession>
<reference evidence="2 3" key="1">
    <citation type="submission" date="2019-01" db="EMBL/GenBank/DDBJ databases">
        <authorList>
            <person name="Sayadi A."/>
        </authorList>
    </citation>
    <scope>NUCLEOTIDE SEQUENCE [LARGE SCALE GENOMIC DNA]</scope>
</reference>
<dbReference type="AlphaFoldDB" id="A0A653DYN1"/>
<dbReference type="OrthoDB" id="10479351at2759"/>
<sequence>MDSADLLPTLPHSTRLVNQPKTSRISGRTADLATSPAESPEPRCRREKILLCEKVERHLITAEINMRYVVPGMSLLSKIGHNIFHLVLRFAGQFRLYGQ</sequence>
<evidence type="ECO:0000313" key="3">
    <source>
        <dbReference type="Proteomes" id="UP000410492"/>
    </source>
</evidence>
<dbReference type="Proteomes" id="UP000410492">
    <property type="component" value="Unassembled WGS sequence"/>
</dbReference>
<proteinExistence type="predicted"/>
<organism evidence="2 3">
    <name type="scientific">Callosobruchus maculatus</name>
    <name type="common">Southern cowpea weevil</name>
    <name type="synonym">Pulse bruchid</name>
    <dbReference type="NCBI Taxonomy" id="64391"/>
    <lineage>
        <taxon>Eukaryota</taxon>
        <taxon>Metazoa</taxon>
        <taxon>Ecdysozoa</taxon>
        <taxon>Arthropoda</taxon>
        <taxon>Hexapoda</taxon>
        <taxon>Insecta</taxon>
        <taxon>Pterygota</taxon>
        <taxon>Neoptera</taxon>
        <taxon>Endopterygota</taxon>
        <taxon>Coleoptera</taxon>
        <taxon>Polyphaga</taxon>
        <taxon>Cucujiformia</taxon>
        <taxon>Chrysomeloidea</taxon>
        <taxon>Chrysomelidae</taxon>
        <taxon>Bruchinae</taxon>
        <taxon>Bruchini</taxon>
        <taxon>Callosobruchus</taxon>
    </lineage>
</organism>
<protein>
    <submittedName>
        <fullName evidence="2">Uncharacterized protein</fullName>
    </submittedName>
</protein>
<dbReference type="EMBL" id="CAACVG010015648">
    <property type="protein sequence ID" value="VEN64655.1"/>
    <property type="molecule type" value="Genomic_DNA"/>
</dbReference>
<gene>
    <name evidence="2" type="ORF">CALMAC_LOCUS21135</name>
</gene>
<keyword evidence="3" id="KW-1185">Reference proteome</keyword>
<feature type="compositionally biased region" description="Polar residues" evidence="1">
    <location>
        <begin position="11"/>
        <end position="26"/>
    </location>
</feature>
<name>A0A653DYN1_CALMS</name>